<dbReference type="SUPFAM" id="SSF55550">
    <property type="entry name" value="SH2 domain"/>
    <property type="match status" value="1"/>
</dbReference>
<protein>
    <submittedName>
        <fullName evidence="9">SH2 and/or SOCS box domain containing protein</fullName>
    </submittedName>
</protein>
<dbReference type="GO" id="GO:0009968">
    <property type="term" value="P:negative regulation of signal transduction"/>
    <property type="evidence" value="ECO:0007669"/>
    <property type="project" value="UniProtKB-KW"/>
</dbReference>
<dbReference type="EMBL" id="QDEB01038374">
    <property type="protein sequence ID" value="RZC38975.1"/>
    <property type="molecule type" value="Genomic_DNA"/>
</dbReference>
<evidence type="ECO:0000256" key="3">
    <source>
        <dbReference type="ARBA" id="ARBA00022786"/>
    </source>
</evidence>
<sequence length="301" mass="35116">MDHPESNKNKAKNWLYRFLKIKNRLHDRPELDPEVYNRDVVLRAVESPEATNCTRTRSSFRRSLKKMHTRVKSCMFPQKPTMSTHYTTIGEIPCSSTILEPEPITPPPVPERPLSRPLSDLEQASPREDSVEIRTHRIPTDEILSLSMCYWYWGPMSTKEAEEKLELKPDGTFLVRDSSSTSYLFSISFRSVGKTMHARIEYNRGKYNLYGSFTEGFSTITELIHDAIKISENGIYCYSRRGEDECEFPVRLTKPISRYTEVRSLKYLCKFIIRQCTNINDIPKLPLPTVLHSYLQEKPYF</sequence>
<feature type="region of interest" description="Disordered" evidence="6">
    <location>
        <begin position="99"/>
        <end position="130"/>
    </location>
</feature>
<evidence type="ECO:0000313" key="9">
    <source>
        <dbReference type="EMBL" id="RZC38975.1"/>
    </source>
</evidence>
<keyword evidence="2" id="KW-0734">Signal transduction inhibitor</keyword>
<dbReference type="Proteomes" id="UP000292052">
    <property type="component" value="Unassembled WGS sequence"/>
</dbReference>
<evidence type="ECO:0000256" key="2">
    <source>
        <dbReference type="ARBA" id="ARBA00022700"/>
    </source>
</evidence>
<dbReference type="PANTHER" id="PTHR10155:SF32">
    <property type="entry name" value="LP02169P"/>
    <property type="match status" value="1"/>
</dbReference>
<keyword evidence="10" id="KW-1185">Reference proteome</keyword>
<reference evidence="9 10" key="1">
    <citation type="submission" date="2017-03" db="EMBL/GenBank/DDBJ databases">
        <title>Genome of the blue death feigning beetle - Asbolus verrucosus.</title>
        <authorList>
            <person name="Rider S.D."/>
        </authorList>
    </citation>
    <scope>NUCLEOTIDE SEQUENCE [LARGE SCALE GENOMIC DNA]</scope>
    <source>
        <strain evidence="9">Butters</strain>
        <tissue evidence="9">Head and leg muscle</tissue>
    </source>
</reference>
<dbReference type="PANTHER" id="PTHR10155">
    <property type="entry name" value="PHOSPHATIDYLINOSITOL 3-KINASE REGULATORY SUBUNIT"/>
    <property type="match status" value="1"/>
</dbReference>
<dbReference type="SUPFAM" id="SSF158235">
    <property type="entry name" value="SOCS box-like"/>
    <property type="match status" value="1"/>
</dbReference>
<comment type="caution">
    <text evidence="9">The sequence shown here is derived from an EMBL/GenBank/DDBJ whole genome shotgun (WGS) entry which is preliminary data.</text>
</comment>
<dbReference type="AlphaFoldDB" id="A0A482W1Y1"/>
<dbReference type="GO" id="GO:0046935">
    <property type="term" value="F:1-phosphatidylinositol-3-kinase regulator activity"/>
    <property type="evidence" value="ECO:0007669"/>
    <property type="project" value="TreeGrafter"/>
</dbReference>
<evidence type="ECO:0000259" key="7">
    <source>
        <dbReference type="PROSITE" id="PS50001"/>
    </source>
</evidence>
<evidence type="ECO:0000313" key="10">
    <source>
        <dbReference type="Proteomes" id="UP000292052"/>
    </source>
</evidence>
<dbReference type="InterPro" id="IPR036860">
    <property type="entry name" value="SH2_dom_sf"/>
</dbReference>
<name>A0A482W1Y1_ASBVE</name>
<organism evidence="9 10">
    <name type="scientific">Asbolus verrucosus</name>
    <name type="common">Desert ironclad beetle</name>
    <dbReference type="NCBI Taxonomy" id="1661398"/>
    <lineage>
        <taxon>Eukaryota</taxon>
        <taxon>Metazoa</taxon>
        <taxon>Ecdysozoa</taxon>
        <taxon>Arthropoda</taxon>
        <taxon>Hexapoda</taxon>
        <taxon>Insecta</taxon>
        <taxon>Pterygota</taxon>
        <taxon>Neoptera</taxon>
        <taxon>Endopterygota</taxon>
        <taxon>Coleoptera</taxon>
        <taxon>Polyphaga</taxon>
        <taxon>Cucujiformia</taxon>
        <taxon>Tenebrionidae</taxon>
        <taxon>Pimeliinae</taxon>
        <taxon>Asbolus</taxon>
    </lineage>
</organism>
<dbReference type="SMART" id="SM00253">
    <property type="entry name" value="SOCS"/>
    <property type="match status" value="1"/>
</dbReference>
<keyword evidence="1" id="KW-0341">Growth regulation</keyword>
<evidence type="ECO:0000256" key="5">
    <source>
        <dbReference type="PROSITE-ProRule" id="PRU00191"/>
    </source>
</evidence>
<gene>
    <name evidence="9" type="ORF">BDFB_012018</name>
</gene>
<dbReference type="InterPro" id="IPR036036">
    <property type="entry name" value="SOCS_box-like_dom_sf"/>
</dbReference>
<dbReference type="STRING" id="1661398.A0A482W1Y1"/>
<dbReference type="Pfam" id="PF00017">
    <property type="entry name" value="SH2"/>
    <property type="match status" value="1"/>
</dbReference>
<dbReference type="OrthoDB" id="6270897at2759"/>
<dbReference type="SMART" id="SM00252">
    <property type="entry name" value="SH2"/>
    <property type="match status" value="1"/>
</dbReference>
<dbReference type="InterPro" id="IPR001496">
    <property type="entry name" value="SOCS_box"/>
</dbReference>
<dbReference type="InterPro" id="IPR000980">
    <property type="entry name" value="SH2"/>
</dbReference>
<dbReference type="Gene3D" id="3.30.505.10">
    <property type="entry name" value="SH2 domain"/>
    <property type="match status" value="1"/>
</dbReference>
<dbReference type="Pfam" id="PF07525">
    <property type="entry name" value="SOCS_box"/>
    <property type="match status" value="1"/>
</dbReference>
<dbReference type="PROSITE" id="PS50225">
    <property type="entry name" value="SOCS"/>
    <property type="match status" value="1"/>
</dbReference>
<proteinExistence type="predicted"/>
<feature type="domain" description="SOCS box" evidence="8">
    <location>
        <begin position="251"/>
        <end position="301"/>
    </location>
</feature>
<evidence type="ECO:0000259" key="8">
    <source>
        <dbReference type="PROSITE" id="PS50225"/>
    </source>
</evidence>
<keyword evidence="3" id="KW-0833">Ubl conjugation pathway</keyword>
<feature type="domain" description="SH2" evidence="7">
    <location>
        <begin position="151"/>
        <end position="256"/>
    </location>
</feature>
<dbReference type="GO" id="GO:0046854">
    <property type="term" value="P:phosphatidylinositol phosphate biosynthetic process"/>
    <property type="evidence" value="ECO:0007669"/>
    <property type="project" value="TreeGrafter"/>
</dbReference>
<evidence type="ECO:0000256" key="4">
    <source>
        <dbReference type="ARBA" id="ARBA00022999"/>
    </source>
</evidence>
<dbReference type="PROSITE" id="PS50001">
    <property type="entry name" value="SH2"/>
    <property type="match status" value="1"/>
</dbReference>
<dbReference type="GO" id="GO:0005942">
    <property type="term" value="C:phosphatidylinositol 3-kinase complex"/>
    <property type="evidence" value="ECO:0007669"/>
    <property type="project" value="TreeGrafter"/>
</dbReference>
<evidence type="ECO:0000256" key="1">
    <source>
        <dbReference type="ARBA" id="ARBA00022604"/>
    </source>
</evidence>
<dbReference type="SMART" id="SM00969">
    <property type="entry name" value="SOCS_box"/>
    <property type="match status" value="1"/>
</dbReference>
<accession>A0A482W1Y1</accession>
<evidence type="ECO:0000256" key="6">
    <source>
        <dbReference type="SAM" id="MobiDB-lite"/>
    </source>
</evidence>
<dbReference type="GO" id="GO:0035556">
    <property type="term" value="P:intracellular signal transduction"/>
    <property type="evidence" value="ECO:0007669"/>
    <property type="project" value="InterPro"/>
</dbReference>
<keyword evidence="4 5" id="KW-0727">SH2 domain</keyword>